<dbReference type="Pfam" id="PF02653">
    <property type="entry name" value="BPD_transp_2"/>
    <property type="match status" value="1"/>
</dbReference>
<feature type="transmembrane region" description="Helical" evidence="6">
    <location>
        <begin position="98"/>
        <end position="117"/>
    </location>
</feature>
<keyword evidence="2" id="KW-1003">Cell membrane</keyword>
<evidence type="ECO:0008006" key="9">
    <source>
        <dbReference type="Google" id="ProtNLM"/>
    </source>
</evidence>
<evidence type="ECO:0000313" key="7">
    <source>
        <dbReference type="EMBL" id="CAG9180779.1"/>
    </source>
</evidence>
<organism evidence="7 8">
    <name type="scientific">Cupriavidus pinatubonensis</name>
    <dbReference type="NCBI Taxonomy" id="248026"/>
    <lineage>
        <taxon>Bacteria</taxon>
        <taxon>Pseudomonadati</taxon>
        <taxon>Pseudomonadota</taxon>
        <taxon>Betaproteobacteria</taxon>
        <taxon>Burkholderiales</taxon>
        <taxon>Burkholderiaceae</taxon>
        <taxon>Cupriavidus</taxon>
    </lineage>
</organism>
<dbReference type="RefSeq" id="WP_224006053.1">
    <property type="nucleotide sequence ID" value="NZ_CAJZAF010000028.1"/>
</dbReference>
<feature type="transmembrane region" description="Helical" evidence="6">
    <location>
        <begin position="146"/>
        <end position="163"/>
    </location>
</feature>
<feature type="transmembrane region" description="Helical" evidence="6">
    <location>
        <begin position="277"/>
        <end position="297"/>
    </location>
</feature>
<evidence type="ECO:0000256" key="4">
    <source>
        <dbReference type="ARBA" id="ARBA00022989"/>
    </source>
</evidence>
<evidence type="ECO:0000313" key="8">
    <source>
        <dbReference type="Proteomes" id="UP000701702"/>
    </source>
</evidence>
<dbReference type="Proteomes" id="UP000701702">
    <property type="component" value="Unassembled WGS sequence"/>
</dbReference>
<sequence length="321" mass="33481">MSGITSYLVFFFVQALIFSVVCLGLNLQWGYTGLFNIGVSGFFLVGAYAFAILCGPAYVSHLGGLGLPFVIGLAGAAGAAALIAVIVGIPTLRLREDYLAIVTIGIGSILQLIALNASSLTGGSQGATSIPRPLAGWPGSVLGRDLMMLALMLVLVVLIYLAFEAMVRSPWGRVLKAIREDEVAAASLGKNPFSFRLQSFVIGSAIMGLGGALYASFIGFISPTDFLPIFTFQIWTMLIVGGSGNNKGAILGSVVMWAVWTLSGSAAQLLLPLNFQVKGGAAQIILIGLALMVTLLYRPRGIFGEEATVSHGAQIDSGKGS</sequence>
<evidence type="ECO:0000256" key="5">
    <source>
        <dbReference type="ARBA" id="ARBA00023136"/>
    </source>
</evidence>
<feature type="transmembrane region" description="Helical" evidence="6">
    <location>
        <begin position="200"/>
        <end position="220"/>
    </location>
</feature>
<proteinExistence type="predicted"/>
<evidence type="ECO:0000256" key="1">
    <source>
        <dbReference type="ARBA" id="ARBA00004651"/>
    </source>
</evidence>
<feature type="transmembrane region" description="Helical" evidence="6">
    <location>
        <begin position="6"/>
        <end position="27"/>
    </location>
</feature>
<comment type="subcellular location">
    <subcellularLocation>
        <location evidence="1">Cell membrane</location>
        <topology evidence="1">Multi-pass membrane protein</topology>
    </subcellularLocation>
</comment>
<evidence type="ECO:0000256" key="3">
    <source>
        <dbReference type="ARBA" id="ARBA00022692"/>
    </source>
</evidence>
<dbReference type="PANTHER" id="PTHR30482">
    <property type="entry name" value="HIGH-AFFINITY BRANCHED-CHAIN AMINO ACID TRANSPORT SYSTEM PERMEASE"/>
    <property type="match status" value="1"/>
</dbReference>
<dbReference type="PANTHER" id="PTHR30482:SF10">
    <property type="entry name" value="HIGH-AFFINITY BRANCHED-CHAIN AMINO ACID TRANSPORT PROTEIN BRAE"/>
    <property type="match status" value="1"/>
</dbReference>
<keyword evidence="3 6" id="KW-0812">Transmembrane</keyword>
<keyword evidence="5 6" id="KW-0472">Membrane</keyword>
<feature type="transmembrane region" description="Helical" evidence="6">
    <location>
        <begin position="65"/>
        <end position="86"/>
    </location>
</feature>
<reference evidence="7 8" key="1">
    <citation type="submission" date="2021-08" db="EMBL/GenBank/DDBJ databases">
        <authorList>
            <person name="Peeters C."/>
        </authorList>
    </citation>
    <scope>NUCLEOTIDE SEQUENCE [LARGE SCALE GENOMIC DNA]</scope>
    <source>
        <strain evidence="7 8">LMG 23994</strain>
    </source>
</reference>
<evidence type="ECO:0000256" key="6">
    <source>
        <dbReference type="SAM" id="Phobius"/>
    </source>
</evidence>
<evidence type="ECO:0000256" key="2">
    <source>
        <dbReference type="ARBA" id="ARBA00022475"/>
    </source>
</evidence>
<dbReference type="InterPro" id="IPR043428">
    <property type="entry name" value="LivM-like"/>
</dbReference>
<comment type="caution">
    <text evidence="7">The sequence shown here is derived from an EMBL/GenBank/DDBJ whole genome shotgun (WGS) entry which is preliminary data.</text>
</comment>
<dbReference type="EMBL" id="CAJZAF010000028">
    <property type="protein sequence ID" value="CAG9180779.1"/>
    <property type="molecule type" value="Genomic_DNA"/>
</dbReference>
<protein>
    <recommendedName>
        <fullName evidence="9">Amino acid/amide ABC transporter membrane protein 2, HAAT family</fullName>
    </recommendedName>
</protein>
<name>A0ABN7Z9M7_9BURK</name>
<gene>
    <name evidence="7" type="ORF">LMG23994_04491</name>
</gene>
<feature type="transmembrane region" description="Helical" evidence="6">
    <location>
        <begin position="34"/>
        <end position="59"/>
    </location>
</feature>
<dbReference type="CDD" id="cd06581">
    <property type="entry name" value="TM_PBP1_LivM_like"/>
    <property type="match status" value="1"/>
</dbReference>
<feature type="transmembrane region" description="Helical" evidence="6">
    <location>
        <begin position="249"/>
        <end position="271"/>
    </location>
</feature>
<accession>A0ABN7Z9M7</accession>
<keyword evidence="8" id="KW-1185">Reference proteome</keyword>
<keyword evidence="4 6" id="KW-1133">Transmembrane helix</keyword>
<dbReference type="InterPro" id="IPR001851">
    <property type="entry name" value="ABC_transp_permease"/>
</dbReference>
<feature type="transmembrane region" description="Helical" evidence="6">
    <location>
        <begin position="226"/>
        <end position="242"/>
    </location>
</feature>